<comment type="caution">
    <text evidence="2">The sequence shown here is derived from an EMBL/GenBank/DDBJ whole genome shotgun (WGS) entry which is preliminary data.</text>
</comment>
<protein>
    <recommendedName>
        <fullName evidence="1">ACT domain-containing protein</fullName>
    </recommendedName>
</protein>
<dbReference type="EMBL" id="LAZR01016412">
    <property type="protein sequence ID" value="KKM04621.1"/>
    <property type="molecule type" value="Genomic_DNA"/>
</dbReference>
<reference evidence="2" key="1">
    <citation type="journal article" date="2015" name="Nature">
        <title>Complex archaea that bridge the gap between prokaryotes and eukaryotes.</title>
        <authorList>
            <person name="Spang A."/>
            <person name="Saw J.H."/>
            <person name="Jorgensen S.L."/>
            <person name="Zaremba-Niedzwiedzka K."/>
            <person name="Martijn J."/>
            <person name="Lind A.E."/>
            <person name="van Eijk R."/>
            <person name="Schleper C."/>
            <person name="Guy L."/>
            <person name="Ettema T.J."/>
        </authorList>
    </citation>
    <scope>NUCLEOTIDE SEQUENCE</scope>
</reference>
<name>A0A0F9JFM3_9ZZZZ</name>
<dbReference type="InterPro" id="IPR045865">
    <property type="entry name" value="ACT-like_dom_sf"/>
</dbReference>
<sequence>MKDLTVILENRPGSLADLGDALGENGINMEGLCGFPLKDEGIVHILVEEETTAKYVLEAAGFEVRAIREVLVIDIGNIVGKPGTGGKLARNIGNVGVNIDLIYFAENNRIVLGVDNLEKAQAALE</sequence>
<evidence type="ECO:0000259" key="1">
    <source>
        <dbReference type="PROSITE" id="PS51671"/>
    </source>
</evidence>
<gene>
    <name evidence="2" type="ORF">LCGC14_1762390</name>
</gene>
<dbReference type="SUPFAM" id="SSF55021">
    <property type="entry name" value="ACT-like"/>
    <property type="match status" value="1"/>
</dbReference>
<dbReference type="PROSITE" id="PS51671">
    <property type="entry name" value="ACT"/>
    <property type="match status" value="1"/>
</dbReference>
<evidence type="ECO:0000313" key="2">
    <source>
        <dbReference type="EMBL" id="KKM04621.1"/>
    </source>
</evidence>
<dbReference type="AlphaFoldDB" id="A0A0F9JFM3"/>
<dbReference type="InterPro" id="IPR002912">
    <property type="entry name" value="ACT_dom"/>
</dbReference>
<feature type="domain" description="ACT" evidence="1">
    <location>
        <begin position="3"/>
        <end position="80"/>
    </location>
</feature>
<accession>A0A0F9JFM3</accession>
<organism evidence="2">
    <name type="scientific">marine sediment metagenome</name>
    <dbReference type="NCBI Taxonomy" id="412755"/>
    <lineage>
        <taxon>unclassified sequences</taxon>
        <taxon>metagenomes</taxon>
        <taxon>ecological metagenomes</taxon>
    </lineage>
</organism>
<dbReference type="PANTHER" id="PTHR40099">
    <property type="entry name" value="ACETOLACTATE SYNTHASE, SMALL SUBUNIT"/>
    <property type="match status" value="1"/>
</dbReference>
<dbReference type="Gene3D" id="3.30.2130.10">
    <property type="entry name" value="VC0802-like"/>
    <property type="match status" value="1"/>
</dbReference>
<dbReference type="PANTHER" id="PTHR40099:SF1">
    <property type="entry name" value="ACETOLACTATE SYNTHASE, SMALL SUBUNIT"/>
    <property type="match status" value="1"/>
</dbReference>
<proteinExistence type="predicted"/>